<reference evidence="9 10" key="1">
    <citation type="submission" date="2019-08" db="EMBL/GenBank/DDBJ databases">
        <authorList>
            <person name="Seo Y.L."/>
        </authorList>
    </citation>
    <scope>NUCLEOTIDE SEQUENCE [LARGE SCALE GENOMIC DNA]</scope>
    <source>
        <strain evidence="9 10">MaA-C15</strain>
    </source>
</reference>
<dbReference type="GO" id="GO:0009055">
    <property type="term" value="F:electron transfer activity"/>
    <property type="evidence" value="ECO:0007669"/>
    <property type="project" value="InterPro"/>
</dbReference>
<dbReference type="InterPro" id="IPR050597">
    <property type="entry name" value="Cytochrome_c_Oxidase_Subunit"/>
</dbReference>
<dbReference type="AlphaFoldDB" id="A0A5D4GVZ6"/>
<organism evidence="9 10">
    <name type="scientific">Neoaquamicrobium microcysteis</name>
    <dbReference type="NCBI Taxonomy" id="2682781"/>
    <lineage>
        <taxon>Bacteria</taxon>
        <taxon>Pseudomonadati</taxon>
        <taxon>Pseudomonadota</taxon>
        <taxon>Alphaproteobacteria</taxon>
        <taxon>Hyphomicrobiales</taxon>
        <taxon>Phyllobacteriaceae</taxon>
        <taxon>Neoaquamicrobium</taxon>
    </lineage>
</organism>
<proteinExistence type="predicted"/>
<evidence type="ECO:0000259" key="8">
    <source>
        <dbReference type="PROSITE" id="PS51007"/>
    </source>
</evidence>
<reference evidence="9 10" key="2">
    <citation type="submission" date="2019-09" db="EMBL/GenBank/DDBJ databases">
        <title>Mesorhizobium sp. MaA-C15 isolated from Microcystis aeruginosa.</title>
        <authorList>
            <person name="Jeong S.E."/>
            <person name="Jin H.M."/>
            <person name="Jeon C.O."/>
        </authorList>
    </citation>
    <scope>NUCLEOTIDE SEQUENCE [LARGE SCALE GENOMIC DNA]</scope>
    <source>
        <strain evidence="9 10">MaA-C15</strain>
    </source>
</reference>
<dbReference type="Pfam" id="PF00034">
    <property type="entry name" value="Cytochrom_C"/>
    <property type="match status" value="1"/>
</dbReference>
<dbReference type="GO" id="GO:0046872">
    <property type="term" value="F:metal ion binding"/>
    <property type="evidence" value="ECO:0007669"/>
    <property type="project" value="UniProtKB-KW"/>
</dbReference>
<evidence type="ECO:0000256" key="1">
    <source>
        <dbReference type="ARBA" id="ARBA00022448"/>
    </source>
</evidence>
<comment type="caution">
    <text evidence="9">The sequence shown here is derived from an EMBL/GenBank/DDBJ whole genome shotgun (WGS) entry which is preliminary data.</text>
</comment>
<accession>A0A5D4GVZ6</accession>
<dbReference type="SUPFAM" id="SSF46626">
    <property type="entry name" value="Cytochrome c"/>
    <property type="match status" value="1"/>
</dbReference>
<dbReference type="PANTHER" id="PTHR33751">
    <property type="entry name" value="CBB3-TYPE CYTOCHROME C OXIDASE SUBUNIT FIXP"/>
    <property type="match status" value="1"/>
</dbReference>
<evidence type="ECO:0000256" key="5">
    <source>
        <dbReference type="ARBA" id="ARBA00023004"/>
    </source>
</evidence>
<dbReference type="PROSITE" id="PS51007">
    <property type="entry name" value="CYTC"/>
    <property type="match status" value="1"/>
</dbReference>
<feature type="region of interest" description="Disordered" evidence="7">
    <location>
        <begin position="1"/>
        <end position="21"/>
    </location>
</feature>
<dbReference type="InterPro" id="IPR009056">
    <property type="entry name" value="Cyt_c-like_dom"/>
</dbReference>
<dbReference type="PANTHER" id="PTHR33751:SF9">
    <property type="entry name" value="CYTOCHROME C4"/>
    <property type="match status" value="1"/>
</dbReference>
<evidence type="ECO:0000313" key="10">
    <source>
        <dbReference type="Proteomes" id="UP000323258"/>
    </source>
</evidence>
<gene>
    <name evidence="9" type="ORF">FY036_18350</name>
</gene>
<keyword evidence="10" id="KW-1185">Reference proteome</keyword>
<keyword evidence="3 6" id="KW-0479">Metal-binding</keyword>
<evidence type="ECO:0000256" key="2">
    <source>
        <dbReference type="ARBA" id="ARBA00022617"/>
    </source>
</evidence>
<evidence type="ECO:0000256" key="4">
    <source>
        <dbReference type="ARBA" id="ARBA00022982"/>
    </source>
</evidence>
<keyword evidence="1" id="KW-0813">Transport</keyword>
<dbReference type="Gene3D" id="1.10.760.10">
    <property type="entry name" value="Cytochrome c-like domain"/>
    <property type="match status" value="1"/>
</dbReference>
<evidence type="ECO:0000256" key="6">
    <source>
        <dbReference type="PROSITE-ProRule" id="PRU00433"/>
    </source>
</evidence>
<evidence type="ECO:0000256" key="7">
    <source>
        <dbReference type="SAM" id="MobiDB-lite"/>
    </source>
</evidence>
<protein>
    <recommendedName>
        <fullName evidence="8">Cytochrome c domain-containing protein</fullName>
    </recommendedName>
</protein>
<dbReference type="OrthoDB" id="9805828at2"/>
<feature type="domain" description="Cytochrome c" evidence="8">
    <location>
        <begin position="36"/>
        <end position="112"/>
    </location>
</feature>
<dbReference type="InterPro" id="IPR036909">
    <property type="entry name" value="Cyt_c-like_dom_sf"/>
</dbReference>
<name>A0A5D4GVZ6_9HYPH</name>
<sequence length="113" mass="11656">MVASLAAMTAVASGTEEDSLRAEADERVAAILKLSPDPAYGAYLAGDCATCHRASGGSDGIPPIAGLPADYTVNALIEYKLGIRENEVMVVRVARLGDAEIAALAAHFADQKP</sequence>
<evidence type="ECO:0000256" key="3">
    <source>
        <dbReference type="ARBA" id="ARBA00022723"/>
    </source>
</evidence>
<dbReference type="GO" id="GO:0020037">
    <property type="term" value="F:heme binding"/>
    <property type="evidence" value="ECO:0007669"/>
    <property type="project" value="InterPro"/>
</dbReference>
<dbReference type="Proteomes" id="UP000323258">
    <property type="component" value="Unassembled WGS sequence"/>
</dbReference>
<keyword evidence="2 6" id="KW-0349">Heme</keyword>
<keyword evidence="4" id="KW-0249">Electron transport</keyword>
<keyword evidence="5 6" id="KW-0408">Iron</keyword>
<dbReference type="EMBL" id="VSZS01000066">
    <property type="protein sequence ID" value="TYR30670.1"/>
    <property type="molecule type" value="Genomic_DNA"/>
</dbReference>
<evidence type="ECO:0000313" key="9">
    <source>
        <dbReference type="EMBL" id="TYR30670.1"/>
    </source>
</evidence>